<name>A0AAD9J2T5_9ANNE</name>
<sequence length="205" mass="23854">MPRVVPDQREKFENDELFRKLSRESEVRYTGYRNRPLEERRLLFQDEVREGHADIAFVIGGTNLQLFFLSNSWSDRADERRPTPEFIDFNREPGRGRHPPAAGRAHVEKYETASYDLDTMAMKAICVGDRVTKATRERTRATVTCSVASRIRHAPEVRRLELEARPMRQPEGQIRRRSRICCARAICRLLSDATTPWQEAVPERA</sequence>
<dbReference type="AlphaFoldDB" id="A0AAD9J2T5"/>
<dbReference type="GO" id="GO:0043565">
    <property type="term" value="F:sequence-specific DNA binding"/>
    <property type="evidence" value="ECO:0007669"/>
    <property type="project" value="TreeGrafter"/>
</dbReference>
<feature type="region of interest" description="Disordered" evidence="4">
    <location>
        <begin position="84"/>
        <end position="104"/>
    </location>
</feature>
<proteinExistence type="inferred from homology"/>
<dbReference type="GO" id="GO:0006357">
    <property type="term" value="P:regulation of transcription by RNA polymerase II"/>
    <property type="evidence" value="ECO:0007669"/>
    <property type="project" value="TreeGrafter"/>
</dbReference>
<comment type="similarity">
    <text evidence="3">Belongs to the CBF-beta family.</text>
</comment>
<keyword evidence="6" id="KW-1185">Reference proteome</keyword>
<evidence type="ECO:0000256" key="2">
    <source>
        <dbReference type="ARBA" id="ARBA00023242"/>
    </source>
</evidence>
<organism evidence="5 6">
    <name type="scientific">Paralvinella palmiformis</name>
    <dbReference type="NCBI Taxonomy" id="53620"/>
    <lineage>
        <taxon>Eukaryota</taxon>
        <taxon>Metazoa</taxon>
        <taxon>Spiralia</taxon>
        <taxon>Lophotrochozoa</taxon>
        <taxon>Annelida</taxon>
        <taxon>Polychaeta</taxon>
        <taxon>Sedentaria</taxon>
        <taxon>Canalipalpata</taxon>
        <taxon>Terebellida</taxon>
        <taxon>Terebelliformia</taxon>
        <taxon>Alvinellidae</taxon>
        <taxon>Paralvinella</taxon>
    </lineage>
</organism>
<reference evidence="5" key="1">
    <citation type="journal article" date="2023" name="Mol. Biol. Evol.">
        <title>Third-Generation Sequencing Reveals the Adaptive Role of the Epigenome in Three Deep-Sea Polychaetes.</title>
        <authorList>
            <person name="Perez M."/>
            <person name="Aroh O."/>
            <person name="Sun Y."/>
            <person name="Lan Y."/>
            <person name="Juniper S.K."/>
            <person name="Young C.R."/>
            <person name="Angers B."/>
            <person name="Qian P.Y."/>
        </authorList>
    </citation>
    <scope>NUCLEOTIDE SEQUENCE</scope>
    <source>
        <strain evidence="5">P08H-3</strain>
    </source>
</reference>
<dbReference type="PANTHER" id="PTHR10276:SF3">
    <property type="entry name" value="CORE-BINDING FACTOR SUBUNIT BETA"/>
    <property type="match status" value="1"/>
</dbReference>
<evidence type="ECO:0000313" key="6">
    <source>
        <dbReference type="Proteomes" id="UP001208570"/>
    </source>
</evidence>
<dbReference type="SUPFAM" id="SSF50723">
    <property type="entry name" value="Core binding factor beta, CBF"/>
    <property type="match status" value="1"/>
</dbReference>
<evidence type="ECO:0000256" key="3">
    <source>
        <dbReference type="ARBA" id="ARBA00025734"/>
    </source>
</evidence>
<dbReference type="PANTHER" id="PTHR10276">
    <property type="entry name" value="CORE-BINDING FACTOR, BETA SUBUNIT"/>
    <property type="match status" value="1"/>
</dbReference>
<dbReference type="GO" id="GO:0016513">
    <property type="term" value="C:core-binding factor complex"/>
    <property type="evidence" value="ECO:0007669"/>
    <property type="project" value="TreeGrafter"/>
</dbReference>
<comment type="caution">
    <text evidence="5">The sequence shown here is derived from an EMBL/GenBank/DDBJ whole genome shotgun (WGS) entry which is preliminary data.</text>
</comment>
<comment type="subcellular location">
    <subcellularLocation>
        <location evidence="1">Nucleus</location>
    </subcellularLocation>
</comment>
<dbReference type="EMBL" id="JAODUP010000690">
    <property type="protein sequence ID" value="KAK2145278.1"/>
    <property type="molecule type" value="Genomic_DNA"/>
</dbReference>
<dbReference type="InterPro" id="IPR003417">
    <property type="entry name" value="CBF_beta"/>
</dbReference>
<evidence type="ECO:0000256" key="4">
    <source>
        <dbReference type="SAM" id="MobiDB-lite"/>
    </source>
</evidence>
<evidence type="ECO:0000313" key="5">
    <source>
        <dbReference type="EMBL" id="KAK2145278.1"/>
    </source>
</evidence>
<evidence type="ECO:0000256" key="1">
    <source>
        <dbReference type="ARBA" id="ARBA00004123"/>
    </source>
</evidence>
<dbReference type="InterPro" id="IPR036552">
    <property type="entry name" value="CBF_bsu_sf"/>
</dbReference>
<dbReference type="Proteomes" id="UP001208570">
    <property type="component" value="Unassembled WGS sequence"/>
</dbReference>
<dbReference type="Gene3D" id="2.40.250.10">
    <property type="entry name" value="Core binding factor, beta subunit"/>
    <property type="match status" value="1"/>
</dbReference>
<gene>
    <name evidence="5" type="ORF">LSH36_690g01021</name>
</gene>
<feature type="compositionally biased region" description="Basic and acidic residues" evidence="4">
    <location>
        <begin position="84"/>
        <end position="95"/>
    </location>
</feature>
<keyword evidence="2" id="KW-0539">Nucleus</keyword>
<dbReference type="GO" id="GO:0003713">
    <property type="term" value="F:transcription coactivator activity"/>
    <property type="evidence" value="ECO:0007669"/>
    <property type="project" value="InterPro"/>
</dbReference>
<accession>A0AAD9J2T5</accession>
<protein>
    <submittedName>
        <fullName evidence="5">Uncharacterized protein</fullName>
    </submittedName>
</protein>
<dbReference type="Pfam" id="PF02312">
    <property type="entry name" value="CBF_beta"/>
    <property type="match status" value="1"/>
</dbReference>